<dbReference type="Proteomes" id="UP000216207">
    <property type="component" value="Unassembled WGS sequence"/>
</dbReference>
<dbReference type="PANTHER" id="PTHR30037:SF4">
    <property type="entry name" value="DNA-3-METHYLADENINE GLYCOSYLASE I"/>
    <property type="match status" value="1"/>
</dbReference>
<dbReference type="InterPro" id="IPR052891">
    <property type="entry name" value="DNA-3mA_glycosylase"/>
</dbReference>
<dbReference type="GO" id="GO:0006284">
    <property type="term" value="P:base-excision repair"/>
    <property type="evidence" value="ECO:0007669"/>
    <property type="project" value="InterPro"/>
</dbReference>
<dbReference type="RefSeq" id="WP_011245610.1">
    <property type="nucleotide sequence ID" value="NZ_CP174174.1"/>
</dbReference>
<keyword evidence="1" id="KW-0862">Zinc</keyword>
<organism evidence="2 3">
    <name type="scientific">Shouchella clausii</name>
    <name type="common">Alkalihalobacillus clausii</name>
    <dbReference type="NCBI Taxonomy" id="79880"/>
    <lineage>
        <taxon>Bacteria</taxon>
        <taxon>Bacillati</taxon>
        <taxon>Bacillota</taxon>
        <taxon>Bacilli</taxon>
        <taxon>Bacillales</taxon>
        <taxon>Bacillaceae</taxon>
        <taxon>Shouchella</taxon>
    </lineage>
</organism>
<dbReference type="InterPro" id="IPR005019">
    <property type="entry name" value="Adenine_glyco"/>
</dbReference>
<dbReference type="GO" id="GO:0008725">
    <property type="term" value="F:DNA-3-methyladenine glycosylase activity"/>
    <property type="evidence" value="ECO:0007669"/>
    <property type="project" value="InterPro"/>
</dbReference>
<dbReference type="OMA" id="KTCAWAM"/>
<proteinExistence type="predicted"/>
<evidence type="ECO:0000313" key="2">
    <source>
        <dbReference type="EMBL" id="PAE88320.1"/>
    </source>
</evidence>
<name>A0A268NZ34_SHOCL</name>
<evidence type="ECO:0000313" key="3">
    <source>
        <dbReference type="Proteomes" id="UP000216207"/>
    </source>
</evidence>
<dbReference type="Pfam" id="PF03352">
    <property type="entry name" value="Adenine_glyco"/>
    <property type="match status" value="1"/>
</dbReference>
<accession>A0A268NZ34</accession>
<feature type="binding site" evidence="1">
    <location>
        <position position="18"/>
    </location>
    <ligand>
        <name>Zn(2+)</name>
        <dbReference type="ChEBI" id="CHEBI:29105"/>
    </ligand>
</feature>
<evidence type="ECO:0000256" key="1">
    <source>
        <dbReference type="PIRSR" id="PIRSR605019-1"/>
    </source>
</evidence>
<dbReference type="Gene3D" id="1.10.340.30">
    <property type="entry name" value="Hypothetical protein, domain 2"/>
    <property type="match status" value="1"/>
</dbReference>
<feature type="binding site" evidence="1">
    <location>
        <position position="5"/>
    </location>
    <ligand>
        <name>Zn(2+)</name>
        <dbReference type="ChEBI" id="CHEBI:29105"/>
    </ligand>
</feature>
<dbReference type="SUPFAM" id="SSF48150">
    <property type="entry name" value="DNA-glycosylase"/>
    <property type="match status" value="1"/>
</dbReference>
<gene>
    <name evidence="2" type="ORF">CHH72_13665</name>
</gene>
<dbReference type="AlphaFoldDB" id="A0A268NZ34"/>
<dbReference type="InterPro" id="IPR011257">
    <property type="entry name" value="DNA_glycosylase"/>
</dbReference>
<comment type="caution">
    <text evidence="2">The sequence shown here is derived from an EMBL/GenBank/DDBJ whole genome shotgun (WGS) entry which is preliminary data.</text>
</comment>
<dbReference type="GO" id="GO:0046872">
    <property type="term" value="F:metal ion binding"/>
    <property type="evidence" value="ECO:0007669"/>
    <property type="project" value="UniProtKB-KW"/>
</dbReference>
<reference evidence="2 3" key="1">
    <citation type="submission" date="2017-07" db="EMBL/GenBank/DDBJ databases">
        <title>Isolation and whole genome analysis of endospore-forming bacteria from heroin.</title>
        <authorList>
            <person name="Kalinowski J."/>
            <person name="Ahrens B."/>
            <person name="Al-Dilaimi A."/>
            <person name="Winkler A."/>
            <person name="Wibberg D."/>
            <person name="Schleenbecker U."/>
            <person name="Ruckert C."/>
            <person name="Wolfel R."/>
            <person name="Grass G."/>
        </authorList>
    </citation>
    <scope>NUCLEOTIDE SEQUENCE [LARGE SCALE GENOMIC DNA]</scope>
    <source>
        <strain evidence="2 3">7539</strain>
    </source>
</reference>
<sequence>MPKRCSWVSNSPLYEHYHDSEWGRPTYDDQQLFEMLMLELMQSGLSWLTVLKKRDALRTAFASFNWESLARFTEEDVARLKEMKAIIRHEGKIRAVLTNAAVARTLANEHGSFAHFIWSFAPNKQDNLSEQAIALSKALKSAGMAFVGPTTCQSFMEAAGLVNSHEQDCYLYQPAK</sequence>
<dbReference type="EMBL" id="NPCC01000017">
    <property type="protein sequence ID" value="PAE88320.1"/>
    <property type="molecule type" value="Genomic_DNA"/>
</dbReference>
<keyword evidence="1" id="KW-0479">Metal-binding</keyword>
<feature type="binding site" evidence="1">
    <location>
        <position position="165"/>
    </location>
    <ligand>
        <name>Zn(2+)</name>
        <dbReference type="ChEBI" id="CHEBI:29105"/>
    </ligand>
</feature>
<dbReference type="PANTHER" id="PTHR30037">
    <property type="entry name" value="DNA-3-METHYLADENINE GLYCOSYLASE 1"/>
    <property type="match status" value="1"/>
</dbReference>
<protein>
    <submittedName>
        <fullName evidence="2">DNA-3-methyladenine glycosylase I</fullName>
    </submittedName>
</protein>
<feature type="binding site" evidence="1">
    <location>
        <position position="169"/>
    </location>
    <ligand>
        <name>Zn(2+)</name>
        <dbReference type="ChEBI" id="CHEBI:29105"/>
    </ligand>
</feature>